<evidence type="ECO:0000313" key="3">
    <source>
        <dbReference type="Proteomes" id="UP000014028"/>
    </source>
</evidence>
<dbReference type="Pfam" id="PF13358">
    <property type="entry name" value="DDE_3"/>
    <property type="match status" value="1"/>
</dbReference>
<dbReference type="InterPro" id="IPR036397">
    <property type="entry name" value="RNaseH_sf"/>
</dbReference>
<comment type="caution">
    <text evidence="2">The sequence shown here is derived from an EMBL/GenBank/DDBJ whole genome shotgun (WGS) entry which is preliminary data.</text>
</comment>
<sequence>METFSKTEQPTADVDLFSTYSPNLNLLERIWKWLKESVISNRFHASQEEIRASVVSFLEYIAQCPEKVLQD</sequence>
<name>A0A9W5R5U6_BACCE</name>
<feature type="domain" description="Tc1-like transposase DDE" evidence="1">
    <location>
        <begin position="19"/>
        <end position="51"/>
    </location>
</feature>
<dbReference type="EMBL" id="AHFK01000050">
    <property type="protein sequence ID" value="EOQ10131.1"/>
    <property type="molecule type" value="Genomic_DNA"/>
</dbReference>
<proteinExistence type="predicted"/>
<evidence type="ECO:0000259" key="1">
    <source>
        <dbReference type="Pfam" id="PF13358"/>
    </source>
</evidence>
<accession>A0A9W5R5U6</accession>
<protein>
    <recommendedName>
        <fullName evidence="1">Tc1-like transposase DDE domain-containing protein</fullName>
    </recommendedName>
</protein>
<dbReference type="Proteomes" id="UP000014028">
    <property type="component" value="Unassembled WGS sequence"/>
</dbReference>
<evidence type="ECO:0000313" key="2">
    <source>
        <dbReference type="EMBL" id="EOQ10131.1"/>
    </source>
</evidence>
<reference evidence="2 3" key="1">
    <citation type="submission" date="2012-12" db="EMBL/GenBank/DDBJ databases">
        <title>The Genome Sequence of Bacillus cereus VD184.</title>
        <authorList>
            <consortium name="The Broad Institute Genome Sequencing Platform"/>
            <consortium name="The Broad Institute Genome Sequencing Center for Infectious Disease"/>
            <person name="Feldgarden M."/>
            <person name="Van der Auwera G.A."/>
            <person name="Mahillon J."/>
            <person name="Duprez V."/>
            <person name="Timmery S."/>
            <person name="Mattelet C."/>
            <person name="Dierick K."/>
            <person name="Sun M."/>
            <person name="Yu Z."/>
            <person name="Zhu L."/>
            <person name="Hu X."/>
            <person name="Shank E.B."/>
            <person name="Swiecicka I."/>
            <person name="Hansen B.M."/>
            <person name="Andrup L."/>
            <person name="Walker B."/>
            <person name="Young S.K."/>
            <person name="Zeng Q."/>
            <person name="Gargeya S."/>
            <person name="Fitzgerald M."/>
            <person name="Haas B."/>
            <person name="Abouelleil A."/>
            <person name="Alvarado L."/>
            <person name="Arachchi H.M."/>
            <person name="Berlin A.M."/>
            <person name="Chapman S.B."/>
            <person name="Dewar J."/>
            <person name="Goldberg J."/>
            <person name="Griggs A."/>
            <person name="Gujja S."/>
            <person name="Hansen M."/>
            <person name="Howarth C."/>
            <person name="Imamovic A."/>
            <person name="Larimer J."/>
            <person name="McCowan C."/>
            <person name="Murphy C."/>
            <person name="Neiman D."/>
            <person name="Pearson M."/>
            <person name="Priest M."/>
            <person name="Roberts A."/>
            <person name="Saif S."/>
            <person name="Shea T."/>
            <person name="Sisk P."/>
            <person name="Sykes S."/>
            <person name="Wortman J."/>
            <person name="Nusbaum C."/>
            <person name="Birren B."/>
        </authorList>
    </citation>
    <scope>NUCLEOTIDE SEQUENCE [LARGE SCALE GENOMIC DNA]</scope>
    <source>
        <strain evidence="2 3">VD184</strain>
    </source>
</reference>
<dbReference type="InterPro" id="IPR038717">
    <property type="entry name" value="Tc1-like_DDE_dom"/>
</dbReference>
<dbReference type="GO" id="GO:0003676">
    <property type="term" value="F:nucleic acid binding"/>
    <property type="evidence" value="ECO:0007669"/>
    <property type="project" value="InterPro"/>
</dbReference>
<dbReference type="AlphaFoldDB" id="A0A9W5R5U6"/>
<gene>
    <name evidence="2" type="ORF">IKC_05757</name>
</gene>
<organism evidence="2 3">
    <name type="scientific">Bacillus cereus VD184</name>
    <dbReference type="NCBI Taxonomy" id="1053242"/>
    <lineage>
        <taxon>Bacteria</taxon>
        <taxon>Bacillati</taxon>
        <taxon>Bacillota</taxon>
        <taxon>Bacilli</taxon>
        <taxon>Bacillales</taxon>
        <taxon>Bacillaceae</taxon>
        <taxon>Bacillus</taxon>
        <taxon>Bacillus cereus group</taxon>
    </lineage>
</organism>
<dbReference type="Gene3D" id="3.30.420.10">
    <property type="entry name" value="Ribonuclease H-like superfamily/Ribonuclease H"/>
    <property type="match status" value="1"/>
</dbReference>